<reference evidence="1 2" key="1">
    <citation type="submission" date="2017-07" db="EMBL/GenBank/DDBJ databases">
        <title>Niveispirillum cyanobacteriorum sp. nov., isolated from cyanobacterial aggregates in a eutrophic lake.</title>
        <authorList>
            <person name="Cai H."/>
        </authorList>
    </citation>
    <scope>NUCLEOTIDE SEQUENCE [LARGE SCALE GENOMIC DNA]</scope>
    <source>
        <strain evidence="2">TH1-14</strain>
    </source>
</reference>
<dbReference type="OrthoDB" id="7362959at2"/>
<comment type="caution">
    <text evidence="1">The sequence shown here is derived from an EMBL/GenBank/DDBJ whole genome shotgun (WGS) entry which is preliminary data.</text>
</comment>
<evidence type="ECO:0000313" key="2">
    <source>
        <dbReference type="Proteomes" id="UP000216998"/>
    </source>
</evidence>
<dbReference type="Proteomes" id="UP000216998">
    <property type="component" value="Unassembled WGS sequence"/>
</dbReference>
<evidence type="ECO:0008006" key="3">
    <source>
        <dbReference type="Google" id="ProtNLM"/>
    </source>
</evidence>
<name>A0A255YX29_9PROT</name>
<sequence>MEFDTMFGQKKRFAIKNTVAIRGEGSVYRTGVMAGILGLSLMVWAASTADAKESAWDGIPSEKAPKLATEGLTEQDHPNLDKVFLKPGVNLAAYGKVMLAPMDTAIERRFDEVLLSVRERDHAFEYMTKQLEEAFGPAMVKEAGPGVLKLAITFTDYVPNRSFHAEKASGGGTVDRVYAVGRAAFQATLTDSQTGQVVAVIADADMGLPFPDNINSYTIYGDADRFSRRWAKQIAKLVMSDASS</sequence>
<gene>
    <name evidence="1" type="ORF">CHU95_15385</name>
</gene>
<protein>
    <recommendedName>
        <fullName evidence="3">DUF3313 domain-containing protein</fullName>
    </recommendedName>
</protein>
<proteinExistence type="predicted"/>
<organism evidence="1 2">
    <name type="scientific">Niveispirillum lacus</name>
    <dbReference type="NCBI Taxonomy" id="1981099"/>
    <lineage>
        <taxon>Bacteria</taxon>
        <taxon>Pseudomonadati</taxon>
        <taxon>Pseudomonadota</taxon>
        <taxon>Alphaproteobacteria</taxon>
        <taxon>Rhodospirillales</taxon>
        <taxon>Azospirillaceae</taxon>
        <taxon>Niveispirillum</taxon>
    </lineage>
</organism>
<dbReference type="InterPro" id="IPR021747">
    <property type="entry name" value="DUF3313"/>
</dbReference>
<dbReference type="Pfam" id="PF11769">
    <property type="entry name" value="DUF3313"/>
    <property type="match status" value="1"/>
</dbReference>
<dbReference type="AlphaFoldDB" id="A0A255YX29"/>
<accession>A0A255YX29</accession>
<keyword evidence="2" id="KW-1185">Reference proteome</keyword>
<dbReference type="EMBL" id="NOXU01000030">
    <property type="protein sequence ID" value="OYQ33729.1"/>
    <property type="molecule type" value="Genomic_DNA"/>
</dbReference>
<evidence type="ECO:0000313" key="1">
    <source>
        <dbReference type="EMBL" id="OYQ33729.1"/>
    </source>
</evidence>